<evidence type="ECO:0000256" key="5">
    <source>
        <dbReference type="PIRNR" id="PIRNR038994"/>
    </source>
</evidence>
<dbReference type="PANTHER" id="PTHR11113:SF14">
    <property type="entry name" value="N-ACETYLGLUCOSAMINE-6-PHOSPHATE DEACETYLASE"/>
    <property type="match status" value="1"/>
</dbReference>
<evidence type="ECO:0000313" key="10">
    <source>
        <dbReference type="Proteomes" id="UP000824123"/>
    </source>
</evidence>
<dbReference type="GO" id="GO:0046872">
    <property type="term" value="F:metal ion binding"/>
    <property type="evidence" value="ECO:0007669"/>
    <property type="project" value="UniProtKB-KW"/>
</dbReference>
<evidence type="ECO:0000259" key="8">
    <source>
        <dbReference type="Pfam" id="PF01979"/>
    </source>
</evidence>
<dbReference type="SUPFAM" id="SSF51556">
    <property type="entry name" value="Metallo-dependent hydrolases"/>
    <property type="match status" value="1"/>
</dbReference>
<sequence>MSALLIHNCRIVTETRVIEDGALLICDGVIEQVMDAAGACAVGAIGDGVRKLDAQGLYAAPGFIDAHVHGGGGFDFMCGDAESVRRACRTHLEHGTTSLMATVSTADNAAFMRAMAAIEQARADTPQIAGIHIEGPYFAMAQRGAQSPRFIRDPDPAEYKAIAERFACIRRWSAAPELPGALEMARYMTARGIRMSIGHSDALFEQVLPAYEAGFDCVTHLYSCVSTVRRINAFRHAGIVEAAYLLDGMTVELIADGCHLPASLLQLAHKIKGPDRIMLVTDGISAAGLEGVDGEIFSQTCDSMIVIEDGVAKLPDRSAFAGSVATTDRLVRTMMKLGGASVVDAVRMATATPARHLGLRDRGVLVAGRRADIVLFDDDVNIKHVLLGGDIVK</sequence>
<dbReference type="GO" id="GO:0008448">
    <property type="term" value="F:N-acetylglucosamine-6-phosphate deacetylase activity"/>
    <property type="evidence" value="ECO:0007669"/>
    <property type="project" value="UniProtKB-EC"/>
</dbReference>
<comment type="caution">
    <text evidence="9">The sequence shown here is derived from an EMBL/GenBank/DDBJ whole genome shotgun (WGS) entry which is preliminary data.</text>
</comment>
<dbReference type="Pfam" id="PF01979">
    <property type="entry name" value="Amidohydro_1"/>
    <property type="match status" value="1"/>
</dbReference>
<evidence type="ECO:0000313" key="9">
    <source>
        <dbReference type="EMBL" id="HIU47276.1"/>
    </source>
</evidence>
<evidence type="ECO:0000256" key="3">
    <source>
        <dbReference type="ARBA" id="ARBA00022801"/>
    </source>
</evidence>
<dbReference type="InterPro" id="IPR003764">
    <property type="entry name" value="GlcNAc_6-P_deAcase"/>
</dbReference>
<keyword evidence="2 7" id="KW-0479">Metal-binding</keyword>
<comment type="cofactor">
    <cofactor evidence="7">
        <name>a divalent metal cation</name>
        <dbReference type="ChEBI" id="CHEBI:60240"/>
    </cofactor>
    <text evidence="7">Binds 1 divalent metal cation per subunit.</text>
</comment>
<feature type="active site" description="Proton donor/acceptor" evidence="6">
    <location>
        <position position="282"/>
    </location>
</feature>
<dbReference type="PANTHER" id="PTHR11113">
    <property type="entry name" value="N-ACETYLGLUCOSAMINE-6-PHOSPHATE DEACETYLASE"/>
    <property type="match status" value="1"/>
</dbReference>
<feature type="binding site" evidence="7">
    <location>
        <position position="134"/>
    </location>
    <ligand>
        <name>Zn(2+)</name>
        <dbReference type="ChEBI" id="CHEBI:29105"/>
    </ligand>
</feature>
<gene>
    <name evidence="9" type="primary">nagA</name>
    <name evidence="9" type="ORF">IAC59_08485</name>
</gene>
<evidence type="ECO:0000256" key="1">
    <source>
        <dbReference type="ARBA" id="ARBA00010716"/>
    </source>
</evidence>
<dbReference type="NCBIfam" id="TIGR00221">
    <property type="entry name" value="nagA"/>
    <property type="match status" value="1"/>
</dbReference>
<feature type="binding site" evidence="7">
    <location>
        <position position="220"/>
    </location>
    <ligand>
        <name>Zn(2+)</name>
        <dbReference type="ChEBI" id="CHEBI:29105"/>
    </ligand>
</feature>
<reference evidence="9" key="1">
    <citation type="submission" date="2020-10" db="EMBL/GenBank/DDBJ databases">
        <authorList>
            <person name="Gilroy R."/>
        </authorList>
    </citation>
    <scope>NUCLEOTIDE SEQUENCE</scope>
    <source>
        <strain evidence="9">ChiSxjej2B14-8506</strain>
    </source>
</reference>
<proteinExistence type="inferred from homology"/>
<accession>A0A9D1LSQ4</accession>
<evidence type="ECO:0000256" key="7">
    <source>
        <dbReference type="PIRSR" id="PIRSR038994-3"/>
    </source>
</evidence>
<feature type="domain" description="Amidohydrolase-related" evidence="8">
    <location>
        <begin position="59"/>
        <end position="392"/>
    </location>
</feature>
<keyword evidence="4 5" id="KW-0119">Carbohydrate metabolism</keyword>
<evidence type="ECO:0000256" key="6">
    <source>
        <dbReference type="PIRSR" id="PIRSR038994-1"/>
    </source>
</evidence>
<dbReference type="EMBL" id="DVNK01000051">
    <property type="protein sequence ID" value="HIU47276.1"/>
    <property type="molecule type" value="Genomic_DNA"/>
</dbReference>
<dbReference type="CDD" id="cd00854">
    <property type="entry name" value="NagA"/>
    <property type="match status" value="1"/>
</dbReference>
<reference evidence="9" key="2">
    <citation type="journal article" date="2021" name="PeerJ">
        <title>Extensive microbial diversity within the chicken gut microbiome revealed by metagenomics and culture.</title>
        <authorList>
            <person name="Gilroy R."/>
            <person name="Ravi A."/>
            <person name="Getino M."/>
            <person name="Pursley I."/>
            <person name="Horton D.L."/>
            <person name="Alikhan N.F."/>
            <person name="Baker D."/>
            <person name="Gharbi K."/>
            <person name="Hall N."/>
            <person name="Watson M."/>
            <person name="Adriaenssens E.M."/>
            <person name="Foster-Nyarko E."/>
            <person name="Jarju S."/>
            <person name="Secka A."/>
            <person name="Antonio M."/>
            <person name="Oren A."/>
            <person name="Chaudhuri R.R."/>
            <person name="La Ragione R."/>
            <person name="Hildebrand F."/>
            <person name="Pallen M.J."/>
        </authorList>
    </citation>
    <scope>NUCLEOTIDE SEQUENCE</scope>
    <source>
        <strain evidence="9">ChiSxjej2B14-8506</strain>
    </source>
</reference>
<dbReference type="InterPro" id="IPR006680">
    <property type="entry name" value="Amidohydro-rel"/>
</dbReference>
<feature type="binding site" evidence="7">
    <location>
        <position position="199"/>
    </location>
    <ligand>
        <name>Zn(2+)</name>
        <dbReference type="ChEBI" id="CHEBI:29105"/>
    </ligand>
</feature>
<name>A0A9D1LSQ4_9FIRM</name>
<dbReference type="Gene3D" id="3.20.20.140">
    <property type="entry name" value="Metal-dependent hydrolases"/>
    <property type="match status" value="1"/>
</dbReference>
<dbReference type="EC" id="3.5.1.25" evidence="9"/>
<dbReference type="PIRSF" id="PIRSF038994">
    <property type="entry name" value="NagA"/>
    <property type="match status" value="1"/>
</dbReference>
<evidence type="ECO:0000256" key="2">
    <source>
        <dbReference type="ARBA" id="ARBA00022723"/>
    </source>
</evidence>
<dbReference type="GO" id="GO:0006046">
    <property type="term" value="P:N-acetylglucosamine catabolic process"/>
    <property type="evidence" value="ECO:0007669"/>
    <property type="project" value="TreeGrafter"/>
</dbReference>
<dbReference type="InterPro" id="IPR011059">
    <property type="entry name" value="Metal-dep_hydrolase_composite"/>
</dbReference>
<dbReference type="Gene3D" id="2.30.40.10">
    <property type="entry name" value="Urease, subunit C, domain 1"/>
    <property type="match status" value="1"/>
</dbReference>
<keyword evidence="3 5" id="KW-0378">Hydrolase</keyword>
<dbReference type="InterPro" id="IPR032466">
    <property type="entry name" value="Metal_Hydrolase"/>
</dbReference>
<dbReference type="AlphaFoldDB" id="A0A9D1LSQ4"/>
<organism evidence="9 10">
    <name type="scientific">Candidatus Fimadaptatus faecigallinarum</name>
    <dbReference type="NCBI Taxonomy" id="2840814"/>
    <lineage>
        <taxon>Bacteria</taxon>
        <taxon>Bacillati</taxon>
        <taxon>Bacillota</taxon>
        <taxon>Clostridia</taxon>
        <taxon>Eubacteriales</taxon>
        <taxon>Candidatus Fimadaptatus</taxon>
    </lineage>
</organism>
<comment type="similarity">
    <text evidence="1 5">Belongs to the metallo-dependent hydrolases superfamily. NagA family.</text>
</comment>
<evidence type="ECO:0000256" key="4">
    <source>
        <dbReference type="ARBA" id="ARBA00023277"/>
    </source>
</evidence>
<protein>
    <submittedName>
        <fullName evidence="9">N-acetylglucosamine-6-phosphate deacetylase</fullName>
        <ecNumber evidence="9">3.5.1.25</ecNumber>
    </submittedName>
</protein>
<dbReference type="Proteomes" id="UP000824123">
    <property type="component" value="Unassembled WGS sequence"/>
</dbReference>
<dbReference type="SUPFAM" id="SSF51338">
    <property type="entry name" value="Composite domain of metallo-dependent hydrolases"/>
    <property type="match status" value="1"/>
</dbReference>